<keyword evidence="3" id="KW-1185">Reference proteome</keyword>
<dbReference type="Gene3D" id="3.10.20.90">
    <property type="entry name" value="Phosphatidylinositol 3-kinase Catalytic Subunit, Chain A, domain 1"/>
    <property type="match status" value="1"/>
</dbReference>
<protein>
    <submittedName>
        <fullName evidence="4">Mitogen-activated protein kinase kinase kinase 2-like</fullName>
    </submittedName>
</protein>
<feature type="domain" description="PB1" evidence="2">
    <location>
        <begin position="45"/>
        <end position="89"/>
    </location>
</feature>
<dbReference type="AlphaFoldDB" id="A0A3Q0DPL5"/>
<dbReference type="Proteomes" id="UP000189704">
    <property type="component" value="Unplaced"/>
</dbReference>
<dbReference type="GeneID" id="110594832"/>
<evidence type="ECO:0000313" key="3">
    <source>
        <dbReference type="Proteomes" id="UP000189704"/>
    </source>
</evidence>
<organism evidence="3 4">
    <name type="scientific">Carlito syrichta</name>
    <name type="common">Philippine tarsier</name>
    <name type="synonym">Tarsius syrichta</name>
    <dbReference type="NCBI Taxonomy" id="1868482"/>
    <lineage>
        <taxon>Eukaryota</taxon>
        <taxon>Metazoa</taxon>
        <taxon>Chordata</taxon>
        <taxon>Craniata</taxon>
        <taxon>Vertebrata</taxon>
        <taxon>Euteleostomi</taxon>
        <taxon>Mammalia</taxon>
        <taxon>Eutheria</taxon>
        <taxon>Euarchontoglires</taxon>
        <taxon>Primates</taxon>
        <taxon>Haplorrhini</taxon>
        <taxon>Tarsiiformes</taxon>
        <taxon>Tarsiidae</taxon>
        <taxon>Carlito</taxon>
    </lineage>
</organism>
<name>A0A3Q0DPL5_CARSF</name>
<dbReference type="RefSeq" id="XP_021564372.1">
    <property type="nucleotide sequence ID" value="XM_021708697.1"/>
</dbReference>
<dbReference type="InterPro" id="IPR000270">
    <property type="entry name" value="PB1_dom"/>
</dbReference>
<feature type="non-terminal residue" evidence="4">
    <location>
        <position position="89"/>
    </location>
</feature>
<dbReference type="OrthoDB" id="8693905at2759"/>
<evidence type="ECO:0000256" key="1">
    <source>
        <dbReference type="SAM" id="MobiDB-lite"/>
    </source>
</evidence>
<reference evidence="4" key="1">
    <citation type="submission" date="2025-08" db="UniProtKB">
        <authorList>
            <consortium name="RefSeq"/>
        </authorList>
    </citation>
    <scope>IDENTIFICATION</scope>
</reference>
<evidence type="ECO:0000259" key="2">
    <source>
        <dbReference type="Pfam" id="PF00564"/>
    </source>
</evidence>
<sequence>MMDDQQALNSIMQDLAVLHKASRPALSLQETRKAKSSSPKKQNDIRVKFEHRGEKRILQFPRPVKLEDLRSKAKIAFGQSMDLHYTNNE</sequence>
<feature type="region of interest" description="Disordered" evidence="1">
    <location>
        <begin position="22"/>
        <end position="45"/>
    </location>
</feature>
<dbReference type="KEGG" id="csyr:110594832"/>
<gene>
    <name evidence="4" type="primary">LOC110594832</name>
</gene>
<evidence type="ECO:0000313" key="4">
    <source>
        <dbReference type="RefSeq" id="XP_021564372.1"/>
    </source>
</evidence>
<accession>A0A3Q0DPL5</accession>
<dbReference type="SUPFAM" id="SSF54277">
    <property type="entry name" value="CAD &amp; PB1 domains"/>
    <property type="match status" value="1"/>
</dbReference>
<dbReference type="Pfam" id="PF00564">
    <property type="entry name" value="PB1"/>
    <property type="match status" value="1"/>
</dbReference>
<proteinExistence type="predicted"/>